<proteinExistence type="predicted"/>
<organism evidence="1 2">
    <name type="scientific">Neophaeococcomyces mojaviensis</name>
    <dbReference type="NCBI Taxonomy" id="3383035"/>
    <lineage>
        <taxon>Eukaryota</taxon>
        <taxon>Fungi</taxon>
        <taxon>Dikarya</taxon>
        <taxon>Ascomycota</taxon>
        <taxon>Pezizomycotina</taxon>
        <taxon>Eurotiomycetes</taxon>
        <taxon>Chaetothyriomycetidae</taxon>
        <taxon>Chaetothyriales</taxon>
        <taxon>Chaetothyriales incertae sedis</taxon>
        <taxon>Neophaeococcomyces</taxon>
    </lineage>
</organism>
<reference evidence="1" key="1">
    <citation type="submission" date="2022-10" db="EMBL/GenBank/DDBJ databases">
        <title>Culturing micro-colonial fungi from biological soil crusts in the Mojave desert and describing Neophaeococcomyces mojavensis, and introducing the new genera and species Taxawa tesnikishii.</title>
        <authorList>
            <person name="Kurbessoian T."/>
            <person name="Stajich J.E."/>
        </authorList>
    </citation>
    <scope>NUCLEOTIDE SEQUENCE</scope>
    <source>
        <strain evidence="1">JES_112</strain>
    </source>
</reference>
<name>A0ACC3AJ78_9EURO</name>
<comment type="caution">
    <text evidence="1">The sequence shown here is derived from an EMBL/GenBank/DDBJ whole genome shotgun (WGS) entry which is preliminary data.</text>
</comment>
<evidence type="ECO:0000313" key="1">
    <source>
        <dbReference type="EMBL" id="KAJ9663544.1"/>
    </source>
</evidence>
<sequence>MSNKTYNVGVVGYGLSAKIFHIPFINDARSFRLHAIVQRSPKPSDDAAKDHPEVKVYHSTEDLVADSDVDVVVLTTTPATHHELAIQAMKHGKHVLVEKPFTPTSEQARDLAKAAKEQKVLLTVYQNRRYDSDFLTLKSLLDANKLGRVVEFETHFDRHRPEMPAGESWKTKPEDYSAVFDLGTHLMDQVVSLYGLPERITGFVGTQRGSRNTTGLEDSFTAIMHYPDNLIATAKAAVVSPEAQQLRYWVRGEKGSFKKFHLDPQEDQLKTGLRPGQQGYGVENESKFGTLATVGDDGKIVEERIPTVSTNGYTAFYDQFAKALDAKDEKLLPVVPTVAADVIRLVELVRQSSQEGRTLTV</sequence>
<gene>
    <name evidence="1" type="ORF">H2198_000810</name>
</gene>
<dbReference type="Proteomes" id="UP001172386">
    <property type="component" value="Unassembled WGS sequence"/>
</dbReference>
<dbReference type="EMBL" id="JAPDRQ010000008">
    <property type="protein sequence ID" value="KAJ9663544.1"/>
    <property type="molecule type" value="Genomic_DNA"/>
</dbReference>
<accession>A0ACC3AJ78</accession>
<keyword evidence="2" id="KW-1185">Reference proteome</keyword>
<protein>
    <submittedName>
        <fullName evidence="1">Uncharacterized protein</fullName>
    </submittedName>
</protein>
<evidence type="ECO:0000313" key="2">
    <source>
        <dbReference type="Proteomes" id="UP001172386"/>
    </source>
</evidence>